<dbReference type="InterPro" id="IPR003423">
    <property type="entry name" value="OMP_efflux"/>
</dbReference>
<dbReference type="PANTHER" id="PTHR30026:SF20">
    <property type="entry name" value="OUTER MEMBRANE PROTEIN TOLC"/>
    <property type="match status" value="1"/>
</dbReference>
<protein>
    <recommendedName>
        <fullName evidence="11">Transporter</fullName>
    </recommendedName>
</protein>
<dbReference type="GO" id="GO:0015288">
    <property type="term" value="F:porin activity"/>
    <property type="evidence" value="ECO:0007669"/>
    <property type="project" value="TreeGrafter"/>
</dbReference>
<comment type="caution">
    <text evidence="9">The sequence shown here is derived from an EMBL/GenBank/DDBJ whole genome shotgun (WGS) entry which is preliminary data.</text>
</comment>
<keyword evidence="3" id="KW-0813">Transport</keyword>
<dbReference type="AlphaFoldDB" id="A0A0S7XNA3"/>
<name>A0A0S7XNA3_UNCSA</name>
<feature type="coiled-coil region" evidence="8">
    <location>
        <begin position="302"/>
        <end position="390"/>
    </location>
</feature>
<evidence type="ECO:0000256" key="3">
    <source>
        <dbReference type="ARBA" id="ARBA00022448"/>
    </source>
</evidence>
<evidence type="ECO:0000256" key="6">
    <source>
        <dbReference type="ARBA" id="ARBA00023136"/>
    </source>
</evidence>
<comment type="similarity">
    <text evidence="2">Belongs to the outer membrane factor (OMF) (TC 1.B.17) family.</text>
</comment>
<evidence type="ECO:0000256" key="2">
    <source>
        <dbReference type="ARBA" id="ARBA00007613"/>
    </source>
</evidence>
<keyword evidence="6" id="KW-0472">Membrane</keyword>
<keyword evidence="8" id="KW-0175">Coiled coil</keyword>
<dbReference type="GO" id="GO:0009279">
    <property type="term" value="C:cell outer membrane"/>
    <property type="evidence" value="ECO:0007669"/>
    <property type="project" value="UniProtKB-SubCell"/>
</dbReference>
<dbReference type="Pfam" id="PF02321">
    <property type="entry name" value="OEP"/>
    <property type="match status" value="2"/>
</dbReference>
<dbReference type="PATRIC" id="fig|1703775.3.peg.2002"/>
<organism evidence="9 10">
    <name type="scientific">candidate division WOR-1 bacterium DG_54_3</name>
    <dbReference type="NCBI Taxonomy" id="1703775"/>
    <lineage>
        <taxon>Bacteria</taxon>
        <taxon>Bacillati</taxon>
        <taxon>Saganbacteria</taxon>
    </lineage>
</organism>
<sequence length="412" mass="47024">MKSPWKITLKSWPRQKALINWKAKQTRPFRGFCLNSKLKEPTVEATEPEFPMSFYAVRNANVTIYGAKLSQNLYTGGKLESRLDIARVRVKIAEEELKRRKQELIYKVILAYYDVLQAKRLLDLSLESMDLTNAHLELVKSYYSLGRVPKADLLFTNVKFAEAEFRKIRTENELEAAKIEFNRILGREIEIPILFKEMDFGLQEAAPPSSQDLLSLAFEHRPEWKVLNFQKIIGERKIVLAQSEFAPDLILSGSISKSYLDYPETEAMAEEDATGVADSFAWNIYGMLSWTIFDGLRTPNQIRGAQAELAEIKKYEREIENRIAAEIRQARLNLDAANLLIQVAQKEVEYAEENLALAQERYRKGVGGNVEFLEAQAALSKAKTDQLQAKADYELAKAKINLAVGKEVFALF</sequence>
<evidence type="ECO:0000256" key="4">
    <source>
        <dbReference type="ARBA" id="ARBA00022452"/>
    </source>
</evidence>
<evidence type="ECO:0008006" key="11">
    <source>
        <dbReference type="Google" id="ProtNLM"/>
    </source>
</evidence>
<proteinExistence type="inferred from homology"/>
<keyword evidence="7" id="KW-0998">Cell outer membrane</keyword>
<evidence type="ECO:0000313" key="10">
    <source>
        <dbReference type="Proteomes" id="UP000051861"/>
    </source>
</evidence>
<evidence type="ECO:0000256" key="1">
    <source>
        <dbReference type="ARBA" id="ARBA00004442"/>
    </source>
</evidence>
<evidence type="ECO:0000256" key="7">
    <source>
        <dbReference type="ARBA" id="ARBA00023237"/>
    </source>
</evidence>
<evidence type="ECO:0000256" key="8">
    <source>
        <dbReference type="SAM" id="Coils"/>
    </source>
</evidence>
<dbReference type="Proteomes" id="UP000051861">
    <property type="component" value="Unassembled WGS sequence"/>
</dbReference>
<evidence type="ECO:0000313" key="9">
    <source>
        <dbReference type="EMBL" id="KPJ63986.1"/>
    </source>
</evidence>
<keyword evidence="5" id="KW-0812">Transmembrane</keyword>
<dbReference type="PANTHER" id="PTHR30026">
    <property type="entry name" value="OUTER MEMBRANE PROTEIN TOLC"/>
    <property type="match status" value="1"/>
</dbReference>
<evidence type="ECO:0000256" key="5">
    <source>
        <dbReference type="ARBA" id="ARBA00022692"/>
    </source>
</evidence>
<dbReference type="EMBL" id="LIZX01000207">
    <property type="protein sequence ID" value="KPJ63986.1"/>
    <property type="molecule type" value="Genomic_DNA"/>
</dbReference>
<reference evidence="9 10" key="1">
    <citation type="journal article" date="2015" name="Microbiome">
        <title>Genomic resolution of linkages in carbon, nitrogen, and sulfur cycling among widespread estuary sediment bacteria.</title>
        <authorList>
            <person name="Baker B.J."/>
            <person name="Lazar C.S."/>
            <person name="Teske A.P."/>
            <person name="Dick G.J."/>
        </authorList>
    </citation>
    <scope>NUCLEOTIDE SEQUENCE [LARGE SCALE GENOMIC DNA]</scope>
    <source>
        <strain evidence="9">DG_54_3</strain>
    </source>
</reference>
<accession>A0A0S7XNA3</accession>
<dbReference type="GO" id="GO:1990281">
    <property type="term" value="C:efflux pump complex"/>
    <property type="evidence" value="ECO:0007669"/>
    <property type="project" value="TreeGrafter"/>
</dbReference>
<gene>
    <name evidence="9" type="ORF">AMJ44_13610</name>
</gene>
<comment type="subcellular location">
    <subcellularLocation>
        <location evidence="1">Cell outer membrane</location>
    </subcellularLocation>
</comment>
<keyword evidence="4" id="KW-1134">Transmembrane beta strand</keyword>
<dbReference type="GO" id="GO:0015562">
    <property type="term" value="F:efflux transmembrane transporter activity"/>
    <property type="evidence" value="ECO:0007669"/>
    <property type="project" value="InterPro"/>
</dbReference>
<dbReference type="Gene3D" id="1.20.1600.10">
    <property type="entry name" value="Outer membrane efflux proteins (OEP)"/>
    <property type="match status" value="1"/>
</dbReference>
<dbReference type="InterPro" id="IPR051906">
    <property type="entry name" value="TolC-like"/>
</dbReference>
<dbReference type="SUPFAM" id="SSF56954">
    <property type="entry name" value="Outer membrane efflux proteins (OEP)"/>
    <property type="match status" value="1"/>
</dbReference>